<reference evidence="11 12" key="1">
    <citation type="journal article" date="2016" name="Sci. Rep.">
        <title>Insights into Adaptations to a Near-Obligate Nematode Endoparasitic Lifestyle from the Finished Genome of Drechmeria coniospora.</title>
        <authorList>
            <person name="Zhang L."/>
            <person name="Zhou Z."/>
            <person name="Guo Q."/>
            <person name="Fokkens L."/>
            <person name="Miskei M."/>
            <person name="Pocsi I."/>
            <person name="Zhang W."/>
            <person name="Chen M."/>
            <person name="Wang L."/>
            <person name="Sun Y."/>
            <person name="Donzelli B.G."/>
            <person name="Gibson D.M."/>
            <person name="Nelson D.R."/>
            <person name="Luo J.G."/>
            <person name="Rep M."/>
            <person name="Liu H."/>
            <person name="Yang S."/>
            <person name="Wang J."/>
            <person name="Krasnoff S.B."/>
            <person name="Xu Y."/>
            <person name="Molnar I."/>
            <person name="Lin M."/>
        </authorList>
    </citation>
    <scope>NUCLEOTIDE SEQUENCE [LARGE SCALE GENOMIC DNA]</scope>
    <source>
        <strain evidence="11 12">ARSEF 6962</strain>
    </source>
</reference>
<keyword evidence="6" id="KW-0378">Hydrolase</keyword>
<dbReference type="GO" id="GO:0008237">
    <property type="term" value="F:metallopeptidase activity"/>
    <property type="evidence" value="ECO:0007669"/>
    <property type="project" value="UniProtKB-KW"/>
</dbReference>
<comment type="similarity">
    <text evidence="2">Belongs to the peptidase M43B family.</text>
</comment>
<evidence type="ECO:0000256" key="6">
    <source>
        <dbReference type="ARBA" id="ARBA00022801"/>
    </source>
</evidence>
<evidence type="ECO:0000256" key="2">
    <source>
        <dbReference type="ARBA" id="ARBA00008721"/>
    </source>
</evidence>
<evidence type="ECO:0000256" key="1">
    <source>
        <dbReference type="ARBA" id="ARBA00003174"/>
    </source>
</evidence>
<evidence type="ECO:0000256" key="3">
    <source>
        <dbReference type="ARBA" id="ARBA00022670"/>
    </source>
</evidence>
<evidence type="ECO:0000313" key="11">
    <source>
        <dbReference type="EMBL" id="KYK56356.1"/>
    </source>
</evidence>
<comment type="function">
    <text evidence="1">Secreted metalloproteinase that allows assimilation of proteinaceous substrates.</text>
</comment>
<dbReference type="RefSeq" id="XP_040655708.1">
    <property type="nucleotide sequence ID" value="XM_040800675.1"/>
</dbReference>
<dbReference type="InterPro" id="IPR024079">
    <property type="entry name" value="MetalloPept_cat_dom_sf"/>
</dbReference>
<name>A0A151GH12_DRECN</name>
<evidence type="ECO:0000256" key="7">
    <source>
        <dbReference type="ARBA" id="ARBA00022833"/>
    </source>
</evidence>
<keyword evidence="9" id="KW-1015">Disulfide bond</keyword>
<dbReference type="Gene3D" id="3.40.390.10">
    <property type="entry name" value="Collagenase (Catalytic Domain)"/>
    <property type="match status" value="1"/>
</dbReference>
<comment type="caution">
    <text evidence="11">The sequence shown here is derived from an EMBL/GenBank/DDBJ whole genome shotgun (WGS) entry which is preliminary data.</text>
</comment>
<dbReference type="InterPro" id="IPR008754">
    <property type="entry name" value="Peptidase_M43"/>
</dbReference>
<evidence type="ECO:0000256" key="9">
    <source>
        <dbReference type="ARBA" id="ARBA00023157"/>
    </source>
</evidence>
<protein>
    <recommendedName>
        <fullName evidence="10">Peptidase M43 pregnancy-associated plasma-A domain-containing protein</fullName>
    </recommendedName>
</protein>
<evidence type="ECO:0000256" key="8">
    <source>
        <dbReference type="ARBA" id="ARBA00023049"/>
    </source>
</evidence>
<feature type="domain" description="Peptidase M43 pregnancy-associated plasma-A" evidence="10">
    <location>
        <begin position="179"/>
        <end position="245"/>
    </location>
</feature>
<dbReference type="Proteomes" id="UP000076580">
    <property type="component" value="Chromosome 02"/>
</dbReference>
<keyword evidence="4" id="KW-0479">Metal-binding</keyword>
<dbReference type="EMBL" id="LAYC01000002">
    <property type="protein sequence ID" value="KYK56356.1"/>
    <property type="molecule type" value="Genomic_DNA"/>
</dbReference>
<dbReference type="PANTHER" id="PTHR47466:SF1">
    <property type="entry name" value="METALLOPROTEASE MEP1 (AFU_ORTHOLOGUE AFUA_1G07730)-RELATED"/>
    <property type="match status" value="1"/>
</dbReference>
<keyword evidence="8" id="KW-0482">Metalloprotease</keyword>
<keyword evidence="3" id="KW-0645">Protease</keyword>
<evidence type="ECO:0000259" key="10">
    <source>
        <dbReference type="Pfam" id="PF05572"/>
    </source>
</evidence>
<evidence type="ECO:0000256" key="5">
    <source>
        <dbReference type="ARBA" id="ARBA00022729"/>
    </source>
</evidence>
<sequence>MALGANETRMPFCATKEPSEELVKFHQYFSKHEGMARRSEPLSEIEVGVWVHVVVPARDNSSNVAYITLKVLNVAFAPAAISFHLLGADRTYNAGWATGHDGRSMKKALYKGGQDRLNIYIVEKPFANEDDITGYTILPSHLWGTHDGIVIRASTIPGAVHEDINTDGKSYLWDGYRAGVVLVHETSHWFGLLHTFEGNDCDGPGDYVDDTPAQKEATGVCGIRKDSCPGSPGQDPANNYMDYLPEFVTPTESERKSN</sequence>
<dbReference type="InParanoid" id="A0A151GH12"/>
<dbReference type="GO" id="GO:0046872">
    <property type="term" value="F:metal ion binding"/>
    <property type="evidence" value="ECO:0007669"/>
    <property type="project" value="UniProtKB-KW"/>
</dbReference>
<keyword evidence="12" id="KW-1185">Reference proteome</keyword>
<keyword evidence="7" id="KW-0862">Zinc</keyword>
<dbReference type="AlphaFoldDB" id="A0A151GH12"/>
<dbReference type="GeneID" id="63715999"/>
<evidence type="ECO:0000256" key="4">
    <source>
        <dbReference type="ARBA" id="ARBA00022723"/>
    </source>
</evidence>
<dbReference type="PANTHER" id="PTHR47466">
    <property type="match status" value="1"/>
</dbReference>
<dbReference type="SUPFAM" id="SSF55486">
    <property type="entry name" value="Metalloproteases ('zincins'), catalytic domain"/>
    <property type="match status" value="1"/>
</dbReference>
<organism evidence="11 12">
    <name type="scientific">Drechmeria coniospora</name>
    <name type="common">Nematophagous fungus</name>
    <name type="synonym">Meria coniospora</name>
    <dbReference type="NCBI Taxonomy" id="98403"/>
    <lineage>
        <taxon>Eukaryota</taxon>
        <taxon>Fungi</taxon>
        <taxon>Dikarya</taxon>
        <taxon>Ascomycota</taxon>
        <taxon>Pezizomycotina</taxon>
        <taxon>Sordariomycetes</taxon>
        <taxon>Hypocreomycetidae</taxon>
        <taxon>Hypocreales</taxon>
        <taxon>Ophiocordycipitaceae</taxon>
        <taxon>Drechmeria</taxon>
    </lineage>
</organism>
<keyword evidence="5" id="KW-0732">Signal</keyword>
<gene>
    <name evidence="11" type="ORF">DCS_03356</name>
</gene>
<dbReference type="GO" id="GO:0006508">
    <property type="term" value="P:proteolysis"/>
    <property type="evidence" value="ECO:0007669"/>
    <property type="project" value="UniProtKB-KW"/>
</dbReference>
<accession>A0A151GH12</accession>
<proteinExistence type="inferred from homology"/>
<evidence type="ECO:0000313" key="12">
    <source>
        <dbReference type="Proteomes" id="UP000076580"/>
    </source>
</evidence>
<dbReference type="Pfam" id="PF05572">
    <property type="entry name" value="Peptidase_M43"/>
    <property type="match status" value="1"/>
</dbReference>